<keyword evidence="4" id="KW-0396">Initiation factor</keyword>
<name>A0A803Q8V7_CANSA</name>
<organism evidence="13 14">
    <name type="scientific">Cannabis sativa</name>
    <name type="common">Hemp</name>
    <name type="synonym">Marijuana</name>
    <dbReference type="NCBI Taxonomy" id="3483"/>
    <lineage>
        <taxon>Eukaryota</taxon>
        <taxon>Viridiplantae</taxon>
        <taxon>Streptophyta</taxon>
        <taxon>Embryophyta</taxon>
        <taxon>Tracheophyta</taxon>
        <taxon>Spermatophyta</taxon>
        <taxon>Magnoliopsida</taxon>
        <taxon>eudicotyledons</taxon>
        <taxon>Gunneridae</taxon>
        <taxon>Pentapetalae</taxon>
        <taxon>rosids</taxon>
        <taxon>fabids</taxon>
        <taxon>Rosales</taxon>
        <taxon>Cannabaceae</taxon>
        <taxon>Cannabis</taxon>
    </lineage>
</organism>
<keyword evidence="5" id="KW-0378">Hydrolase</keyword>
<dbReference type="PANTHER" id="PTHR12792">
    <property type="entry name" value="EXTRA SPINDLE POLES 1-RELATED"/>
    <property type="match status" value="1"/>
</dbReference>
<evidence type="ECO:0000313" key="13">
    <source>
        <dbReference type="EnsemblPlants" id="cds.evm.model.08.1497"/>
    </source>
</evidence>
<evidence type="ECO:0000256" key="10">
    <source>
        <dbReference type="ARBA" id="ARBA00073542"/>
    </source>
</evidence>
<evidence type="ECO:0000313" key="14">
    <source>
        <dbReference type="Proteomes" id="UP000596661"/>
    </source>
</evidence>
<dbReference type="InterPro" id="IPR002735">
    <property type="entry name" value="Transl_init_fac_IF2/IF5_dom"/>
</dbReference>
<evidence type="ECO:0000256" key="2">
    <source>
        <dbReference type="ARBA" id="ARBA00010397"/>
    </source>
</evidence>
<sequence>MADNDEKKEEIGEFSTFDPSKKKKKKKVVIQDLLDDSEEKLTEKVESLTVSDGLESTFSGLKKKKKKPVETSTLIEEVGGDAVEELESEDHVHVDEEEEEDQPPRYPWEGSDRNYEYEELLGRVFNILRENNPELAGDRRRTVMRPPQVLREGTKKTVFVNFMDLCKSMHRQPDHVMNFLLAELGTNGSLDGQQRLVVKGRFAPKNFEGILRRYINEYVICVGCKSPDTILSKENRLFFLRCEKCGSGRSVAPIKAGFVARKTKKATASKDEQSLARSLAKSFLPFLNTSLSIIPKRLAEPSKFGSEQLAVEFFDIYRLCLDCLESISSQLDCKPHTVQAQRVRMVHCLEAWARWKEAKEEALRILESVSSGAKSSKSKRSLLPVIGEGSADKSLGLLIVEIVVTLVKCASMDQKVRMICEYFSNDVTIWTSHFLIGLSRSLCHRVLDANTYEKLHRVLVSHLGRCTLLIFGEFTIVDDDLARDFCFTTIGEHAKSITKDQMYKFARRLCSSLFALQDSRSALITDILIGVMDSLAHDGKVQIEINAMEFVELVAYCANKCQAKSPDICNAIGVHLNKIADDFNQVKTPFCLILRVYAKGLLFMHFKLKSRCNDRTSSGGVIKFLCDSADILKNLSCLLCSLGSYFHVGCQNSCASSSDDFKDAICLLCSPCISHNEARTRWNHKDGKAYLMSYLTALKYICLPLAELVNSEKKEIIIGSEAAAVSSQLSDIQVVLDQFCDVFTFSKRCKCTYEGEIDGCDESSILSIAVALFIVSIRTSLNTQKSVHVLKDVISSEWIQSQGLKYLYGSLYNTGVILYRNKQLKEASKALKLSSTSSWTCALHLCDTALRKPEESNSSEDSIINFVNDSCAKTAFLLEVLHQCDSDKTKRIIADSLENWSVAANLFSKLPGPMPLVKQWVKNECKRHKNDDVEDAASTLYHVLSSSKKVSKRAMGVILEQELLAYEQVTALHPELCQRMQKKITAYLLEELCVTSENWLQRSRILMIKGRSLRLNGIQCLKDCIQCLSEAISLLKMMSGEKSSYGIEPYHQLAVAHCLRAFCTQEAEPNSKQVLEDIRMAINLWLNIITPDCFSAEEKCFRASENIIIFLYSILDLLSVKGCMDYHYDTYKLMIRLFYGKGVPLEKVLAVLWEGRRTRHSLCISPVNEAFLMSLAEHYAEDSKSIDFWIKCLKSSQPLLAGFQHSFSCLSANFPPESPEHDSSFCSDMSEDEVKKVAFELISSVPSSSSVFMASYLFYDLSEKYISDGHITKALFYAKHAHQLRNKLFEEKFKFCVKHHTEKSNETGDVAQKFSYSIQDLQVRRSVANDFWSFDSISWDLESCYLSPWTVLQCYLESTLQVGIAHELMGNGSEAESLFIWGKRISCAQNLSLFMVAFSSVLGKLYCKKQIWDLAERELKGAKQCFDDRRSEISCLKCRLMLKVTIDQHLGDLSQSTMVDSSGKLSMKSSFHAETLYKSAIDLLNLSDWDSSASLPNEASAGNIVLQLEKGVDYNVSNTSAHTEEAQLDINKPSRKGAKVKNEVKNCRRTRNSTKVLLKDEDVIPEKAFRSTRSKYQSSQNKNISSNVQVGCESDSSGTFSERDLMLEIKSNKNAFGNEDSFCNKMRCWHCVHLEGTKNGLIVNAIDMKWEFIRRKLLLKLLTSLGNYFGDRGQIHEAHKFYFQVLFILVNQGCFHITSSSISLIPMLDIIGKEISGDMLSVERAEVLYNISWLSLKGYHSRHTRNNCCDLSHIQPQHIISWLMQAFVLCQEVPILFQKVSRLLSVVFILAASGELCSLSSSKAISENHWAAYFHQASLGSHLNYQIITNDYGRHEVHHLANAVDSSSTGSNCLTAEMPKPRFAPESTQDFEEFVENFFQGLPCTTAICISMLGSSYANFLQEILHHSSCVSAWMLVSRLDSKNQPIVVLLPVDSIIEEVSDDAGSSSSSNLSQRKDSCKHWQCPWGSTLVDDVAPEFKLILEENHLSSSTSSLEDTKENRKLWWSWRKNLDHRLGGFLRKVEDIWLGPWKYLLLGERSSCKRMETVQKKLTRYLKSKCKIDVNESVLKVILGVPSEAFEEEELISQLYLSKACYIGRIGCEKLSSLALEQICEAVKELESDGSMDRQPIVLILDSDVQMLPWENIPVLRTQEVYRMPSIWSISARLDKSYHCQDQVKTFPFIDPLDAFYLLNPDGDLSCTQNEFENWFKDQQLEGQAGVAPTAEELSSALKSHDLFIYFGHGSGAQYIPRHEIQKLKNCAATLLMGCSSGSLTLNGCYVPNGTPLSYLLAGSPAIVANLWDVTDKDIDRFGKAMLNAWLEERVGNSSGCDECNVLSEELEALSLKGKGNAKRKVSKKKLAEASELELATGCCYHRPKLGSFMGQAREACTLPFLIGASPVCYGVPTGIRNKKDL</sequence>
<dbReference type="Pfam" id="PF25110">
    <property type="entry name" value="TPR_ESP1"/>
    <property type="match status" value="1"/>
</dbReference>
<dbReference type="GO" id="GO:0006508">
    <property type="term" value="P:proteolysis"/>
    <property type="evidence" value="ECO:0007669"/>
    <property type="project" value="InterPro"/>
</dbReference>
<dbReference type="OMA" id="SYCANKC"/>
<feature type="region of interest" description="Disordered" evidence="11">
    <location>
        <begin position="1"/>
        <end position="24"/>
    </location>
</feature>
<dbReference type="EnsemblPlants" id="evm.model.08.1497">
    <property type="protein sequence ID" value="cds.evm.model.08.1497"/>
    <property type="gene ID" value="evm.TU.08.1497"/>
</dbReference>
<comment type="catalytic activity">
    <reaction evidence="1">
        <text>All bonds known to be hydrolyzed by this endopeptidase have arginine in P1 and an acidic residue in P4. P6 is often occupied by an acidic residue or by a hydroxy-amino-acid residue, the phosphorylation of which enhances cleavage.</text>
        <dbReference type="EC" id="3.4.22.49"/>
    </reaction>
</comment>
<evidence type="ECO:0000259" key="12">
    <source>
        <dbReference type="PROSITE" id="PS51700"/>
    </source>
</evidence>
<comment type="function">
    <text evidence="8">Component of the eIF2 complex that functions in the early steps of protein synthesis by forming a ternary complex with GTP and initiator tRNA. This complex binds to a 40S ribosomal subunit, followed by mRNA binding to form a 43S pre-initiation complex (43S PIC). Junction of the 60S ribosomal subunit to form the 80S initiation complex is preceded by hydrolysis of the GTP bound to eIF2 and release of an eIF2-GDP binary complex. In order for eIF2 to recycle and catalyze another round of initiation, the GDP bound to eIF2 must exchange with GTP by way of a reaction catalyzed by eIF2B.</text>
</comment>
<reference evidence="13" key="2">
    <citation type="submission" date="2021-03" db="UniProtKB">
        <authorList>
            <consortium name="EnsemblPlants"/>
        </authorList>
    </citation>
    <scope>IDENTIFICATION</scope>
</reference>
<dbReference type="GO" id="GO:0003743">
    <property type="term" value="F:translation initiation factor activity"/>
    <property type="evidence" value="ECO:0007669"/>
    <property type="project" value="UniProtKB-KW"/>
</dbReference>
<dbReference type="Pfam" id="PF03568">
    <property type="entry name" value="Separin_C"/>
    <property type="match status" value="1"/>
</dbReference>
<dbReference type="FunFam" id="3.30.30.170:FF:000001">
    <property type="entry name" value="Eukaryotic translation initiation factor 2 subunit"/>
    <property type="match status" value="1"/>
</dbReference>
<reference evidence="13" key="1">
    <citation type="submission" date="2018-11" db="EMBL/GenBank/DDBJ databases">
        <authorList>
            <person name="Grassa J C."/>
        </authorList>
    </citation>
    <scope>NUCLEOTIDE SEQUENCE [LARGE SCALE GENOMIC DNA]</scope>
</reference>
<accession>A0A803Q8V7</accession>
<dbReference type="SMART" id="SM00653">
    <property type="entry name" value="eIF2B_5"/>
    <property type="match status" value="1"/>
</dbReference>
<feature type="domain" description="Peptidase C50" evidence="12">
    <location>
        <begin position="2185"/>
        <end position="2279"/>
    </location>
</feature>
<keyword evidence="6" id="KW-0159">Chromosome partition</keyword>
<dbReference type="InterPro" id="IPR016190">
    <property type="entry name" value="Transl_init_fac_IF2/IF5_Zn-bd"/>
</dbReference>
<evidence type="ECO:0000256" key="6">
    <source>
        <dbReference type="ARBA" id="ARBA00022829"/>
    </source>
</evidence>
<dbReference type="InterPro" id="IPR056933">
    <property type="entry name" value="TPR_ESP1"/>
</dbReference>
<dbReference type="InterPro" id="IPR056932">
    <property type="entry name" value="TPR_ESP1_2nd"/>
</dbReference>
<dbReference type="EC" id="3.4.22.49" evidence="3"/>
<keyword evidence="14" id="KW-1185">Reference proteome</keyword>
<comment type="similarity">
    <text evidence="2">Belongs to the eIF-2-beta/eIF-5 family.</text>
</comment>
<proteinExistence type="inferred from homology"/>
<dbReference type="SUPFAM" id="SSF75689">
    <property type="entry name" value="Zinc-binding domain of translation initiation factor 2 beta"/>
    <property type="match status" value="1"/>
</dbReference>
<dbReference type="Pfam" id="PF25113">
    <property type="entry name" value="TPR_ESP1_2nd"/>
    <property type="match status" value="1"/>
</dbReference>
<dbReference type="GO" id="GO:0072686">
    <property type="term" value="C:mitotic spindle"/>
    <property type="evidence" value="ECO:0007669"/>
    <property type="project" value="TreeGrafter"/>
</dbReference>
<protein>
    <recommendedName>
        <fullName evidence="10">Eukaryotic translation initiation factor 2 subunit beta</fullName>
        <ecNumber evidence="3">3.4.22.49</ecNumber>
    </recommendedName>
</protein>
<feature type="compositionally biased region" description="Basic and acidic residues" evidence="11">
    <location>
        <begin position="1"/>
        <end position="11"/>
    </location>
</feature>
<evidence type="ECO:0000256" key="11">
    <source>
        <dbReference type="SAM" id="MobiDB-lite"/>
    </source>
</evidence>
<dbReference type="GO" id="GO:0005634">
    <property type="term" value="C:nucleus"/>
    <property type="evidence" value="ECO:0007669"/>
    <property type="project" value="InterPro"/>
</dbReference>
<comment type="subunit">
    <text evidence="9">Eukaryotic translation initiation factor 2 eIF2 is a heterotrimeric complex composed of an alpha, a beta and a gamma subunit.</text>
</comment>
<evidence type="ECO:0000256" key="5">
    <source>
        <dbReference type="ARBA" id="ARBA00022801"/>
    </source>
</evidence>
<feature type="region of interest" description="Disordered" evidence="11">
    <location>
        <begin position="90"/>
        <end position="111"/>
    </location>
</feature>
<dbReference type="InterPro" id="IPR016189">
    <property type="entry name" value="Transl_init_fac_IF2/IF5_N"/>
</dbReference>
<dbReference type="EMBL" id="UZAU01000713">
    <property type="status" value="NOT_ANNOTATED_CDS"/>
    <property type="molecule type" value="Genomic_DNA"/>
</dbReference>
<dbReference type="SUPFAM" id="SSF100966">
    <property type="entry name" value="Translation initiation factor 2 beta, aIF2beta, N-terminal domain"/>
    <property type="match status" value="1"/>
</dbReference>
<evidence type="ECO:0000256" key="9">
    <source>
        <dbReference type="ARBA" id="ARBA00063900"/>
    </source>
</evidence>
<keyword evidence="7" id="KW-0648">Protein biosynthesis</keyword>
<dbReference type="Proteomes" id="UP000596661">
    <property type="component" value="Chromosome 8"/>
</dbReference>
<dbReference type="PANTHER" id="PTHR12792:SF0">
    <property type="entry name" value="SEPARIN"/>
    <property type="match status" value="1"/>
</dbReference>
<evidence type="ECO:0000256" key="4">
    <source>
        <dbReference type="ARBA" id="ARBA00022540"/>
    </source>
</evidence>
<dbReference type="GO" id="GO:0004197">
    <property type="term" value="F:cysteine-type endopeptidase activity"/>
    <property type="evidence" value="ECO:0007669"/>
    <property type="project" value="InterPro"/>
</dbReference>
<dbReference type="GO" id="GO:0005737">
    <property type="term" value="C:cytoplasm"/>
    <property type="evidence" value="ECO:0007669"/>
    <property type="project" value="TreeGrafter"/>
</dbReference>
<dbReference type="Pfam" id="PF01873">
    <property type="entry name" value="eIF-5_eIF-2B"/>
    <property type="match status" value="1"/>
</dbReference>
<dbReference type="Gene3D" id="3.30.30.170">
    <property type="match status" value="1"/>
</dbReference>
<dbReference type="GO" id="GO:0051307">
    <property type="term" value="P:meiotic chromosome separation"/>
    <property type="evidence" value="ECO:0007669"/>
    <property type="project" value="TreeGrafter"/>
</dbReference>
<evidence type="ECO:0000256" key="8">
    <source>
        <dbReference type="ARBA" id="ARBA00054872"/>
    </source>
</evidence>
<dbReference type="Gramene" id="evm.model.08.1497">
    <property type="protein sequence ID" value="cds.evm.model.08.1497"/>
    <property type="gene ID" value="evm.TU.08.1497"/>
</dbReference>
<evidence type="ECO:0000256" key="3">
    <source>
        <dbReference type="ARBA" id="ARBA00012489"/>
    </source>
</evidence>
<dbReference type="InterPro" id="IPR005314">
    <property type="entry name" value="Peptidase_C50"/>
</dbReference>
<evidence type="ECO:0000256" key="1">
    <source>
        <dbReference type="ARBA" id="ARBA00000451"/>
    </source>
</evidence>
<dbReference type="PROSITE" id="PS51700">
    <property type="entry name" value="SEPARIN"/>
    <property type="match status" value="1"/>
</dbReference>
<dbReference type="InterPro" id="IPR030397">
    <property type="entry name" value="SEPARIN_core_dom"/>
</dbReference>
<evidence type="ECO:0000256" key="7">
    <source>
        <dbReference type="ARBA" id="ARBA00022917"/>
    </source>
</evidence>